<feature type="active site" description="Proton donor" evidence="17">
    <location>
        <position position="15"/>
    </location>
</feature>
<dbReference type="InterPro" id="IPR035587">
    <property type="entry name" value="DUS-like_FMN-bd"/>
</dbReference>
<dbReference type="GO" id="GO:0017150">
    <property type="term" value="F:tRNA dihydrouridine synthase activity"/>
    <property type="evidence" value="ECO:0007669"/>
    <property type="project" value="InterPro"/>
</dbReference>
<keyword evidence="7" id="KW-0560">Oxidoreductase</keyword>
<dbReference type="EC" id="1.3.1.88" evidence="10"/>
<protein>
    <recommendedName>
        <fullName evidence="10">tRNA-dihydrouridine(16/17) synthase [NAD(P)(+)]</fullName>
        <ecNumber evidence="10">1.3.1.88</ecNumber>
    </recommendedName>
</protein>
<comment type="catalytic activity">
    <reaction evidence="13">
        <text>a 5,6-dihydrouridine in mRNA + NAD(+) = a uridine in mRNA + NADH + H(+)</text>
        <dbReference type="Rhea" id="RHEA:69851"/>
        <dbReference type="Rhea" id="RHEA-COMP:14658"/>
        <dbReference type="Rhea" id="RHEA-COMP:17789"/>
        <dbReference type="ChEBI" id="CHEBI:15378"/>
        <dbReference type="ChEBI" id="CHEBI:57540"/>
        <dbReference type="ChEBI" id="CHEBI:57945"/>
        <dbReference type="ChEBI" id="CHEBI:65315"/>
        <dbReference type="ChEBI" id="CHEBI:74443"/>
    </reaction>
    <physiologicalReaction direction="right-to-left" evidence="13">
        <dbReference type="Rhea" id="RHEA:69853"/>
    </physiologicalReaction>
</comment>
<accession>A0A1C7MY47</accession>
<dbReference type="InterPro" id="IPR001269">
    <property type="entry name" value="DUS_fam"/>
</dbReference>
<organism evidence="20 21">
    <name type="scientific">Choanephora cucurbitarum</name>
    <dbReference type="NCBI Taxonomy" id="101091"/>
    <lineage>
        <taxon>Eukaryota</taxon>
        <taxon>Fungi</taxon>
        <taxon>Fungi incertae sedis</taxon>
        <taxon>Mucoromycota</taxon>
        <taxon>Mucoromycotina</taxon>
        <taxon>Mucoromycetes</taxon>
        <taxon>Mucorales</taxon>
        <taxon>Mucorineae</taxon>
        <taxon>Choanephoraceae</taxon>
        <taxon>Choanephoroideae</taxon>
        <taxon>Choanephora</taxon>
    </lineage>
</organism>
<evidence type="ECO:0000259" key="19">
    <source>
        <dbReference type="Pfam" id="PF01207"/>
    </source>
</evidence>
<comment type="catalytic activity">
    <reaction evidence="11">
        <text>5,6-dihydrouridine(17) in tRNA + NAD(+) = uridine(17) in tRNA + NADH + H(+)</text>
        <dbReference type="Rhea" id="RHEA:53372"/>
        <dbReference type="Rhea" id="RHEA-COMP:13541"/>
        <dbReference type="Rhea" id="RHEA-COMP:13542"/>
        <dbReference type="ChEBI" id="CHEBI:15378"/>
        <dbReference type="ChEBI" id="CHEBI:57540"/>
        <dbReference type="ChEBI" id="CHEBI:57945"/>
        <dbReference type="ChEBI" id="CHEBI:65315"/>
        <dbReference type="ChEBI" id="CHEBI:74443"/>
        <dbReference type="EC" id="1.3.1.88"/>
    </reaction>
    <physiologicalReaction direction="right-to-left" evidence="11">
        <dbReference type="Rhea" id="RHEA:53374"/>
    </physiologicalReaction>
</comment>
<dbReference type="GO" id="GO:0050660">
    <property type="term" value="F:flavin adenine dinucleotide binding"/>
    <property type="evidence" value="ECO:0007669"/>
    <property type="project" value="InterPro"/>
</dbReference>
<dbReference type="STRING" id="101091.A0A1C7MY47"/>
<evidence type="ECO:0000256" key="12">
    <source>
        <dbReference type="ARBA" id="ARBA00047652"/>
    </source>
</evidence>
<evidence type="ECO:0000256" key="18">
    <source>
        <dbReference type="PIRSR" id="PIRSR006621-2"/>
    </source>
</evidence>
<dbReference type="InParanoid" id="A0A1C7MY47"/>
<dbReference type="SUPFAM" id="SSF51395">
    <property type="entry name" value="FMN-linked oxidoreductases"/>
    <property type="match status" value="1"/>
</dbReference>
<dbReference type="PANTHER" id="PTHR11082:SF5">
    <property type="entry name" value="TRNA-DIHYDROURIDINE(16_17) SYNTHASE [NAD(P)(+)]-LIKE"/>
    <property type="match status" value="1"/>
</dbReference>
<evidence type="ECO:0000256" key="17">
    <source>
        <dbReference type="PIRSR" id="PIRSR006621-1"/>
    </source>
</evidence>
<evidence type="ECO:0000256" key="1">
    <source>
        <dbReference type="ARBA" id="ARBA00001917"/>
    </source>
</evidence>
<dbReference type="Proteomes" id="UP000093000">
    <property type="component" value="Unassembled WGS sequence"/>
</dbReference>
<keyword evidence="4" id="KW-0507">mRNA processing</keyword>
<evidence type="ECO:0000256" key="8">
    <source>
        <dbReference type="ARBA" id="ARBA00023027"/>
    </source>
</evidence>
<evidence type="ECO:0000256" key="6">
    <source>
        <dbReference type="ARBA" id="ARBA00022857"/>
    </source>
</evidence>
<comment type="caution">
    <text evidence="20">The sequence shown here is derived from an EMBL/GenBank/DDBJ whole genome shotgun (WGS) entry which is preliminary data.</text>
</comment>
<keyword evidence="6" id="KW-0521">NADP</keyword>
<dbReference type="CDD" id="cd02801">
    <property type="entry name" value="DUS_like_FMN"/>
    <property type="match status" value="1"/>
</dbReference>
<evidence type="ECO:0000256" key="14">
    <source>
        <dbReference type="ARBA" id="ARBA00048934"/>
    </source>
</evidence>
<name>A0A1C7MY47_9FUNG</name>
<feature type="binding site" evidence="18">
    <location>
        <position position="82"/>
    </location>
    <ligand>
        <name>FMN</name>
        <dbReference type="ChEBI" id="CHEBI:58210"/>
    </ligand>
</feature>
<comment type="cofactor">
    <cofactor evidence="1 18">
        <name>FMN</name>
        <dbReference type="ChEBI" id="CHEBI:58210"/>
    </cofactor>
</comment>
<evidence type="ECO:0000256" key="16">
    <source>
        <dbReference type="ARBA" id="ARBA00049467"/>
    </source>
</evidence>
<dbReference type="PANTHER" id="PTHR11082">
    <property type="entry name" value="TRNA-DIHYDROURIDINE SYNTHASE"/>
    <property type="match status" value="1"/>
</dbReference>
<feature type="domain" description="DUS-like FMN-binding" evidence="19">
    <location>
        <begin position="1"/>
        <end position="175"/>
    </location>
</feature>
<evidence type="ECO:0000256" key="11">
    <source>
        <dbReference type="ARBA" id="ARBA00047287"/>
    </source>
</evidence>
<dbReference type="InterPro" id="IPR018517">
    <property type="entry name" value="tRNA_hU_synthase_CS"/>
</dbReference>
<dbReference type="PROSITE" id="PS01136">
    <property type="entry name" value="UPF0034"/>
    <property type="match status" value="1"/>
</dbReference>
<keyword evidence="21" id="KW-1185">Reference proteome</keyword>
<evidence type="ECO:0000256" key="7">
    <source>
        <dbReference type="ARBA" id="ARBA00023002"/>
    </source>
</evidence>
<evidence type="ECO:0000256" key="9">
    <source>
        <dbReference type="ARBA" id="ARBA00038313"/>
    </source>
</evidence>
<comment type="catalytic activity">
    <reaction evidence="12">
        <text>5,6-dihydrouridine(16) in tRNA + NADP(+) = uridine(16) in tRNA + NADPH + H(+)</text>
        <dbReference type="Rhea" id="RHEA:53376"/>
        <dbReference type="Rhea" id="RHEA-COMP:13543"/>
        <dbReference type="Rhea" id="RHEA-COMP:13544"/>
        <dbReference type="ChEBI" id="CHEBI:15378"/>
        <dbReference type="ChEBI" id="CHEBI:57783"/>
        <dbReference type="ChEBI" id="CHEBI:58349"/>
        <dbReference type="ChEBI" id="CHEBI:65315"/>
        <dbReference type="ChEBI" id="CHEBI:74443"/>
        <dbReference type="EC" id="1.3.1.88"/>
    </reaction>
    <physiologicalReaction direction="right-to-left" evidence="12">
        <dbReference type="Rhea" id="RHEA:53378"/>
    </physiologicalReaction>
</comment>
<keyword evidence="18" id="KW-0547">Nucleotide-binding</keyword>
<keyword evidence="5" id="KW-0819">tRNA processing</keyword>
<evidence type="ECO:0000256" key="4">
    <source>
        <dbReference type="ARBA" id="ARBA00022664"/>
    </source>
</evidence>
<comment type="catalytic activity">
    <reaction evidence="14">
        <text>5,6-dihydrouridine(16) in tRNA + NAD(+) = uridine(16) in tRNA + NADH + H(+)</text>
        <dbReference type="Rhea" id="RHEA:53380"/>
        <dbReference type="Rhea" id="RHEA-COMP:13543"/>
        <dbReference type="Rhea" id="RHEA-COMP:13544"/>
        <dbReference type="ChEBI" id="CHEBI:15378"/>
        <dbReference type="ChEBI" id="CHEBI:57540"/>
        <dbReference type="ChEBI" id="CHEBI:57945"/>
        <dbReference type="ChEBI" id="CHEBI:65315"/>
        <dbReference type="ChEBI" id="CHEBI:74443"/>
        <dbReference type="EC" id="1.3.1.88"/>
    </reaction>
    <physiologicalReaction direction="right-to-left" evidence="14">
        <dbReference type="Rhea" id="RHEA:53382"/>
    </physiologicalReaction>
</comment>
<comment type="catalytic activity">
    <reaction evidence="15">
        <text>a 5,6-dihydrouridine in mRNA + NADP(+) = a uridine in mRNA + NADPH + H(+)</text>
        <dbReference type="Rhea" id="RHEA:69855"/>
        <dbReference type="Rhea" id="RHEA-COMP:14658"/>
        <dbReference type="Rhea" id="RHEA-COMP:17789"/>
        <dbReference type="ChEBI" id="CHEBI:15378"/>
        <dbReference type="ChEBI" id="CHEBI:57783"/>
        <dbReference type="ChEBI" id="CHEBI:58349"/>
        <dbReference type="ChEBI" id="CHEBI:65315"/>
        <dbReference type="ChEBI" id="CHEBI:74443"/>
    </reaction>
    <physiologicalReaction direction="right-to-left" evidence="15">
        <dbReference type="Rhea" id="RHEA:69857"/>
    </physiologicalReaction>
</comment>
<comment type="catalytic activity">
    <reaction evidence="16">
        <text>5,6-dihydrouridine(17) in tRNA + NADP(+) = uridine(17) in tRNA + NADPH + H(+)</text>
        <dbReference type="Rhea" id="RHEA:53368"/>
        <dbReference type="Rhea" id="RHEA-COMP:13541"/>
        <dbReference type="Rhea" id="RHEA-COMP:13542"/>
        <dbReference type="ChEBI" id="CHEBI:15378"/>
        <dbReference type="ChEBI" id="CHEBI:57783"/>
        <dbReference type="ChEBI" id="CHEBI:58349"/>
        <dbReference type="ChEBI" id="CHEBI:65315"/>
        <dbReference type="ChEBI" id="CHEBI:74443"/>
        <dbReference type="EC" id="1.3.1.88"/>
    </reaction>
    <physiologicalReaction direction="right-to-left" evidence="16">
        <dbReference type="Rhea" id="RHEA:53370"/>
    </physiologicalReaction>
</comment>
<evidence type="ECO:0000256" key="2">
    <source>
        <dbReference type="ARBA" id="ARBA00022630"/>
    </source>
</evidence>
<keyword evidence="3 18" id="KW-0288">FMN</keyword>
<evidence type="ECO:0000256" key="10">
    <source>
        <dbReference type="ARBA" id="ARBA00038890"/>
    </source>
</evidence>
<dbReference type="PIRSF" id="PIRSF006621">
    <property type="entry name" value="Dus"/>
    <property type="match status" value="1"/>
</dbReference>
<reference evidence="20 21" key="1">
    <citation type="submission" date="2016-03" db="EMBL/GenBank/DDBJ databases">
        <title>Choanephora cucurbitarum.</title>
        <authorList>
            <person name="Min B."/>
            <person name="Park H."/>
            <person name="Park J.-H."/>
            <person name="Shin H.-D."/>
            <person name="Choi I.-G."/>
        </authorList>
    </citation>
    <scope>NUCLEOTIDE SEQUENCE [LARGE SCALE GENOMIC DNA]</scope>
    <source>
        <strain evidence="20 21">KUS-F28377</strain>
    </source>
</reference>
<dbReference type="Gene3D" id="3.20.20.70">
    <property type="entry name" value="Aldolase class I"/>
    <property type="match status" value="1"/>
</dbReference>
<dbReference type="AlphaFoldDB" id="A0A1C7MY47"/>
<keyword evidence="2" id="KW-0285">Flavoprotein</keyword>
<evidence type="ECO:0000256" key="15">
    <source>
        <dbReference type="ARBA" id="ARBA00049447"/>
    </source>
</evidence>
<gene>
    <name evidence="20" type="primary">DUS1L</name>
    <name evidence="20" type="ORF">A0J61_10251</name>
</gene>
<evidence type="ECO:0000313" key="21">
    <source>
        <dbReference type="Proteomes" id="UP000093000"/>
    </source>
</evidence>
<dbReference type="GO" id="GO:0006397">
    <property type="term" value="P:mRNA processing"/>
    <property type="evidence" value="ECO:0007669"/>
    <property type="project" value="UniProtKB-KW"/>
</dbReference>
<evidence type="ECO:0000313" key="20">
    <source>
        <dbReference type="EMBL" id="OBZ81701.1"/>
    </source>
</evidence>
<evidence type="ECO:0000256" key="13">
    <source>
        <dbReference type="ARBA" id="ARBA00048342"/>
    </source>
</evidence>
<dbReference type="EMBL" id="LUGH01001087">
    <property type="protein sequence ID" value="OBZ81701.1"/>
    <property type="molecule type" value="Genomic_DNA"/>
</dbReference>
<sequence>MVEDDCEAVDLNLGCPQHIAKKGRYGSFLQDDWELIHKLISTLDRELKVPVTAKIRVFESVSRTVEYAHMLADAGAQLLTVHGRLREQKGHHTGVADWTKIKAVKEAVTHIPVIGNGNIQYHDDLRACFEQTGVDGVMSAEGVLYNPALFDPNHSAAPPKAYDIALEYLEICKEVKPATRPAIIKGHLFKLFHTAFRLHVDLRAQLGTSYTLEAMEKIVLEMKDRLLREEADSSSNQTTDRLGHWFCQVSEVSMGMLLMHIHKQERESERER</sequence>
<evidence type="ECO:0000256" key="3">
    <source>
        <dbReference type="ARBA" id="ARBA00022643"/>
    </source>
</evidence>
<dbReference type="InterPro" id="IPR013785">
    <property type="entry name" value="Aldolase_TIM"/>
</dbReference>
<evidence type="ECO:0000256" key="5">
    <source>
        <dbReference type="ARBA" id="ARBA00022694"/>
    </source>
</evidence>
<dbReference type="Pfam" id="PF01207">
    <property type="entry name" value="Dus"/>
    <property type="match status" value="1"/>
</dbReference>
<proteinExistence type="inferred from homology"/>
<comment type="similarity">
    <text evidence="9">Belongs to the Dus family. Dus1 subfamily.</text>
</comment>
<keyword evidence="8" id="KW-0520">NAD</keyword>
<dbReference type="OrthoDB" id="272303at2759"/>
<feature type="binding site" evidence="18">
    <location>
        <position position="54"/>
    </location>
    <ligand>
        <name>FMN</name>
        <dbReference type="ChEBI" id="CHEBI:58210"/>
    </ligand>
</feature>